<comment type="caution">
    <text evidence="9">The sequence shown here is derived from an EMBL/GenBank/DDBJ whole genome shotgun (WGS) entry which is preliminary data.</text>
</comment>
<dbReference type="Pfam" id="PF02586">
    <property type="entry name" value="SRAP"/>
    <property type="match status" value="1"/>
</dbReference>
<dbReference type="SUPFAM" id="SSF143081">
    <property type="entry name" value="BB1717-like"/>
    <property type="match status" value="1"/>
</dbReference>
<comment type="similarity">
    <text evidence="1 8">Belongs to the SOS response-associated peptidase family.</text>
</comment>
<evidence type="ECO:0000256" key="4">
    <source>
        <dbReference type="ARBA" id="ARBA00022801"/>
    </source>
</evidence>
<keyword evidence="4 8" id="KW-0378">Hydrolase</keyword>
<dbReference type="InterPro" id="IPR036590">
    <property type="entry name" value="SRAP-like"/>
</dbReference>
<evidence type="ECO:0000256" key="8">
    <source>
        <dbReference type="RuleBase" id="RU364100"/>
    </source>
</evidence>
<dbReference type="Gene3D" id="3.90.1680.10">
    <property type="entry name" value="SOS response associated peptidase-like"/>
    <property type="match status" value="1"/>
</dbReference>
<keyword evidence="5" id="KW-0190">Covalent protein-DNA linkage</keyword>
<keyword evidence="7" id="KW-0456">Lyase</keyword>
<dbReference type="EC" id="3.4.-.-" evidence="8"/>
<reference evidence="10" key="1">
    <citation type="journal article" date="2019" name="Int. J. Syst. Evol. Microbiol.">
        <title>The Global Catalogue of Microorganisms (GCM) 10K type strain sequencing project: providing services to taxonomists for standard genome sequencing and annotation.</title>
        <authorList>
            <consortium name="The Broad Institute Genomics Platform"/>
            <consortium name="The Broad Institute Genome Sequencing Center for Infectious Disease"/>
            <person name="Wu L."/>
            <person name="Ma J."/>
        </authorList>
    </citation>
    <scope>NUCLEOTIDE SEQUENCE [LARGE SCALE GENOMIC DNA]</scope>
    <source>
        <strain evidence="10">CECT 8472</strain>
    </source>
</reference>
<keyword evidence="2 8" id="KW-0645">Protease</keyword>
<organism evidence="9 10">
    <name type="scientific">Fodinicurvata halophila</name>
    <dbReference type="NCBI Taxonomy" id="1419723"/>
    <lineage>
        <taxon>Bacteria</taxon>
        <taxon>Pseudomonadati</taxon>
        <taxon>Pseudomonadota</taxon>
        <taxon>Alphaproteobacteria</taxon>
        <taxon>Rhodospirillales</taxon>
        <taxon>Rhodovibrionaceae</taxon>
        <taxon>Fodinicurvata</taxon>
    </lineage>
</organism>
<proteinExistence type="inferred from homology"/>
<dbReference type="GO" id="GO:0016787">
    <property type="term" value="F:hydrolase activity"/>
    <property type="evidence" value="ECO:0007669"/>
    <property type="project" value="UniProtKB-KW"/>
</dbReference>
<evidence type="ECO:0000256" key="3">
    <source>
        <dbReference type="ARBA" id="ARBA00022763"/>
    </source>
</evidence>
<evidence type="ECO:0000256" key="6">
    <source>
        <dbReference type="ARBA" id="ARBA00023125"/>
    </source>
</evidence>
<evidence type="ECO:0000313" key="10">
    <source>
        <dbReference type="Proteomes" id="UP001595799"/>
    </source>
</evidence>
<evidence type="ECO:0000256" key="2">
    <source>
        <dbReference type="ARBA" id="ARBA00022670"/>
    </source>
</evidence>
<dbReference type="Proteomes" id="UP001595799">
    <property type="component" value="Unassembled WGS sequence"/>
</dbReference>
<keyword evidence="10" id="KW-1185">Reference proteome</keyword>
<evidence type="ECO:0000256" key="1">
    <source>
        <dbReference type="ARBA" id="ARBA00008136"/>
    </source>
</evidence>
<gene>
    <name evidence="9" type="ORF">ACFOW6_11975</name>
</gene>
<protein>
    <recommendedName>
        <fullName evidence="8">Abasic site processing protein</fullName>
        <ecNumber evidence="8">3.4.-.-</ecNumber>
    </recommendedName>
</protein>
<name>A0ABV8UP55_9PROT</name>
<dbReference type="InterPro" id="IPR003738">
    <property type="entry name" value="SRAP"/>
</dbReference>
<sequence>MCGRYTESRSLVDIQDRFTPDVIGDELDLAPRFNLAPTQRAPILRKVDGKRELTQLVWGLVPFWAKDRSIGSRMINARVETVTEKPAYRAAFRKRRCLVIADGFYEWKREEDRKWPWYFCREDRGLFAFAGLWEQWTGDGDALETFTILTTDANDLVKEVHPRMPVILRLDQEDPWLDLEKTDLAPLEASEMMSWPVSKAVNSPKNDGPHLVEAAVS</sequence>
<dbReference type="PANTHER" id="PTHR13604">
    <property type="entry name" value="DC12-RELATED"/>
    <property type="match status" value="1"/>
</dbReference>
<evidence type="ECO:0000313" key="9">
    <source>
        <dbReference type="EMBL" id="MFC4352258.1"/>
    </source>
</evidence>
<dbReference type="RefSeq" id="WP_382422604.1">
    <property type="nucleotide sequence ID" value="NZ_JBHSCW010000006.1"/>
</dbReference>
<dbReference type="PANTHER" id="PTHR13604:SF0">
    <property type="entry name" value="ABASIC SITE PROCESSING PROTEIN HMCES"/>
    <property type="match status" value="1"/>
</dbReference>
<dbReference type="EMBL" id="JBHSCW010000006">
    <property type="protein sequence ID" value="MFC4352258.1"/>
    <property type="molecule type" value="Genomic_DNA"/>
</dbReference>
<keyword evidence="6" id="KW-0238">DNA-binding</keyword>
<keyword evidence="3" id="KW-0227">DNA damage</keyword>
<evidence type="ECO:0000256" key="7">
    <source>
        <dbReference type="ARBA" id="ARBA00023239"/>
    </source>
</evidence>
<evidence type="ECO:0000256" key="5">
    <source>
        <dbReference type="ARBA" id="ARBA00023124"/>
    </source>
</evidence>
<accession>A0ABV8UP55</accession>